<organism evidence="1 2">
    <name type="scientific">Putridiphycobacter roseus</name>
    <dbReference type="NCBI Taxonomy" id="2219161"/>
    <lineage>
        <taxon>Bacteria</taxon>
        <taxon>Pseudomonadati</taxon>
        <taxon>Bacteroidota</taxon>
        <taxon>Flavobacteriia</taxon>
        <taxon>Flavobacteriales</taxon>
        <taxon>Crocinitomicaceae</taxon>
        <taxon>Putridiphycobacter</taxon>
    </lineage>
</organism>
<name>A0A2W1NTK3_9FLAO</name>
<proteinExistence type="predicted"/>
<evidence type="ECO:0000313" key="2">
    <source>
        <dbReference type="Proteomes" id="UP000249248"/>
    </source>
</evidence>
<dbReference type="AlphaFoldDB" id="A0A2W1NTK3"/>
<sequence length="294" mass="34411">MGVNGNLFAVELPLNLNKWDVLSRVSEDSKKFTKHVWSSIAVDQGINHPLFYPYNENIPGLDKKTKNLNPVLFDQQQTAINWNLWNIMVCHIVQGDLTLYSAVNPVDTDEKDYGFLKYPITKEKYINEGEASNDWSYLDWLKHYYLATEFIDPFAMPLKSMVYPDEDSLIIDETDGFAMAVYPQSEFKWFQDKDIIKYKIREIWTYDKNGKVVDKKMEAIAPVIGNKDQNGNIMGERILFWIDFKELSPHLTTSFILINRYKKEKIISLLEFFQQREFYASLLEDKKALLKATN</sequence>
<comment type="caution">
    <text evidence="1">The sequence shown here is derived from an EMBL/GenBank/DDBJ whole genome shotgun (WGS) entry which is preliminary data.</text>
</comment>
<reference evidence="1 2" key="1">
    <citation type="submission" date="2018-06" db="EMBL/GenBank/DDBJ databases">
        <title>The draft genome sequence of Crocinitomix sp. SM1701.</title>
        <authorList>
            <person name="Zhang X."/>
        </authorList>
    </citation>
    <scope>NUCLEOTIDE SEQUENCE [LARGE SCALE GENOMIC DNA]</scope>
    <source>
        <strain evidence="1 2">SM1701</strain>
    </source>
</reference>
<accession>A0A2W1NTK3</accession>
<evidence type="ECO:0000313" key="1">
    <source>
        <dbReference type="EMBL" id="PZE18058.1"/>
    </source>
</evidence>
<protein>
    <submittedName>
        <fullName evidence="1">Uncharacterized protein</fullName>
    </submittedName>
</protein>
<dbReference type="Pfam" id="PF19841">
    <property type="entry name" value="GldN"/>
    <property type="match status" value="1"/>
</dbReference>
<dbReference type="EMBL" id="QKSB01000002">
    <property type="protein sequence ID" value="PZE18058.1"/>
    <property type="molecule type" value="Genomic_DNA"/>
</dbReference>
<dbReference type="InterPro" id="IPR019847">
    <property type="entry name" value="Gliding_motility_assoc_GldN"/>
</dbReference>
<keyword evidence="2" id="KW-1185">Reference proteome</keyword>
<dbReference type="Proteomes" id="UP000249248">
    <property type="component" value="Unassembled WGS sequence"/>
</dbReference>
<gene>
    <name evidence="1" type="ORF">DNU06_05425</name>
</gene>